<comment type="caution">
    <text evidence="1">The sequence shown here is derived from an EMBL/GenBank/DDBJ whole genome shotgun (WGS) entry which is preliminary data.</text>
</comment>
<protein>
    <submittedName>
        <fullName evidence="1">Uncharacterized protein</fullName>
    </submittedName>
</protein>
<evidence type="ECO:0000313" key="2">
    <source>
        <dbReference type="Proteomes" id="UP000321798"/>
    </source>
</evidence>
<evidence type="ECO:0000313" key="1">
    <source>
        <dbReference type="EMBL" id="GEP71130.1"/>
    </source>
</evidence>
<reference evidence="1 2" key="1">
    <citation type="submission" date="2019-07" db="EMBL/GenBank/DDBJ databases">
        <title>Whole genome shotgun sequence of Cellulomonas soli NBRC 109434.</title>
        <authorList>
            <person name="Hosoyama A."/>
            <person name="Uohara A."/>
            <person name="Ohji S."/>
            <person name="Ichikawa N."/>
        </authorList>
    </citation>
    <scope>NUCLEOTIDE SEQUENCE [LARGE SCALE GENOMIC DNA]</scope>
    <source>
        <strain evidence="1 2">NBRC 109434</strain>
    </source>
</reference>
<dbReference type="RefSeq" id="WP_146954897.1">
    <property type="nucleotide sequence ID" value="NZ_BAABBJ010000004.1"/>
</dbReference>
<keyword evidence="2" id="KW-1185">Reference proteome</keyword>
<organism evidence="1 2">
    <name type="scientific">Cellulomonas soli</name>
    <dbReference type="NCBI Taxonomy" id="931535"/>
    <lineage>
        <taxon>Bacteria</taxon>
        <taxon>Bacillati</taxon>
        <taxon>Actinomycetota</taxon>
        <taxon>Actinomycetes</taxon>
        <taxon>Micrococcales</taxon>
        <taxon>Cellulomonadaceae</taxon>
        <taxon>Cellulomonas</taxon>
    </lineage>
</organism>
<dbReference type="AlphaFoldDB" id="A0A512PIV2"/>
<sequence length="109" mass="11746">MSEVRLDQDVLDRRVRRLRENAKFYARAQQELENLMGEQDAAQWSAASPVGAYLKTLGTALAQLQSGLVAMHDTVEAQAEALEGTAAHLTAQDEAVADSLSAVAARSGY</sequence>
<proteinExistence type="predicted"/>
<dbReference type="EMBL" id="BKAL01000029">
    <property type="protein sequence ID" value="GEP71130.1"/>
    <property type="molecule type" value="Genomic_DNA"/>
</dbReference>
<name>A0A512PIV2_9CELL</name>
<dbReference type="Proteomes" id="UP000321798">
    <property type="component" value="Unassembled WGS sequence"/>
</dbReference>
<gene>
    <name evidence="1" type="ORF">CSO01_38450</name>
</gene>
<accession>A0A512PIV2</accession>